<dbReference type="InterPro" id="IPR013783">
    <property type="entry name" value="Ig-like_fold"/>
</dbReference>
<keyword evidence="5" id="KW-1133">Transmembrane helix</keyword>
<keyword evidence="14" id="KW-1185">Reference proteome</keyword>
<evidence type="ECO:0000256" key="5">
    <source>
        <dbReference type="ARBA" id="ARBA00022989"/>
    </source>
</evidence>
<gene>
    <name evidence="13" type="ORF">H920_08184</name>
</gene>
<dbReference type="GO" id="GO:0070945">
    <property type="term" value="P:neutrophil-mediated killing of gram-negative bacterium"/>
    <property type="evidence" value="ECO:0007669"/>
    <property type="project" value="TreeGrafter"/>
</dbReference>
<evidence type="ECO:0000313" key="14">
    <source>
        <dbReference type="Proteomes" id="UP000028990"/>
    </source>
</evidence>
<name>A0A091DH61_FUKDA</name>
<organism evidence="13 14">
    <name type="scientific">Fukomys damarensis</name>
    <name type="common">Damaraland mole rat</name>
    <name type="synonym">Cryptomys damarensis</name>
    <dbReference type="NCBI Taxonomy" id="885580"/>
    <lineage>
        <taxon>Eukaryota</taxon>
        <taxon>Metazoa</taxon>
        <taxon>Chordata</taxon>
        <taxon>Craniata</taxon>
        <taxon>Vertebrata</taxon>
        <taxon>Euteleostomi</taxon>
        <taxon>Mammalia</taxon>
        <taxon>Eutheria</taxon>
        <taxon>Euarchontoglires</taxon>
        <taxon>Glires</taxon>
        <taxon>Rodentia</taxon>
        <taxon>Hystricomorpha</taxon>
        <taxon>Bathyergidae</taxon>
        <taxon>Fukomys</taxon>
    </lineage>
</organism>
<dbReference type="OrthoDB" id="8959642at2759"/>
<evidence type="ECO:0000256" key="4">
    <source>
        <dbReference type="ARBA" id="ARBA00022729"/>
    </source>
</evidence>
<dbReference type="Pfam" id="PF07686">
    <property type="entry name" value="V-set"/>
    <property type="match status" value="1"/>
</dbReference>
<dbReference type="eggNOG" id="ENOG502TE0T">
    <property type="taxonomic scope" value="Eukaryota"/>
</dbReference>
<feature type="chain" id="PRO_5001873136" evidence="11">
    <location>
        <begin position="29"/>
        <end position="255"/>
    </location>
</feature>
<evidence type="ECO:0000256" key="9">
    <source>
        <dbReference type="ARBA" id="ARBA00023180"/>
    </source>
</evidence>
<evidence type="ECO:0000256" key="8">
    <source>
        <dbReference type="ARBA" id="ARBA00023170"/>
    </source>
</evidence>
<evidence type="ECO:0000256" key="6">
    <source>
        <dbReference type="ARBA" id="ARBA00023136"/>
    </source>
</evidence>
<keyword evidence="9" id="KW-0325">Glycoprotein</keyword>
<dbReference type="InterPro" id="IPR036179">
    <property type="entry name" value="Ig-like_dom_sf"/>
</dbReference>
<dbReference type="AlphaFoldDB" id="A0A091DH61"/>
<keyword evidence="2" id="KW-1003">Cell membrane</keyword>
<evidence type="ECO:0000256" key="2">
    <source>
        <dbReference type="ARBA" id="ARBA00022475"/>
    </source>
</evidence>
<keyword evidence="6" id="KW-0472">Membrane</keyword>
<keyword evidence="4 11" id="KW-0732">Signal</keyword>
<keyword evidence="3" id="KW-0812">Transmembrane</keyword>
<keyword evidence="10" id="KW-0393">Immunoglobulin domain</keyword>
<evidence type="ECO:0000256" key="7">
    <source>
        <dbReference type="ARBA" id="ARBA00023157"/>
    </source>
</evidence>
<keyword evidence="8 13" id="KW-0675">Receptor</keyword>
<dbReference type="SUPFAM" id="SSF48726">
    <property type="entry name" value="Immunoglobulin"/>
    <property type="match status" value="1"/>
</dbReference>
<sequence>MEKRGAQKWPLRELLLLLLLLCVSGLHAEGREAERRCLEEGQDLQVEHHYNRQYRYTIKAWQRVDSLGHTETLVKTETRNEDLNRAQMGRFLLEDNPTTGFITITMMGLQKQDAGLYQCVLLVDPPVPLQDWTLLVLCPDSLDTHASDVNPTPDLAKKPALPTTEVLTPNLADVSTLPTVEALSTTYIRPRTATRPSPTSISTISSPDSGVNFTDVTSVTRVPFSSIAIPAACGLLSKSLVFTVLFAVTQQSFRP</sequence>
<reference evidence="13 14" key="1">
    <citation type="submission" date="2013-11" db="EMBL/GenBank/DDBJ databases">
        <title>The Damaraland mole rat (Fukomys damarensis) genome and evolution of African mole rats.</title>
        <authorList>
            <person name="Gladyshev V.N."/>
            <person name="Fang X."/>
        </authorList>
    </citation>
    <scope>NUCLEOTIDE SEQUENCE [LARGE SCALE GENOMIC DNA]</scope>
    <source>
        <tissue evidence="13">Liver</tissue>
    </source>
</reference>
<protein>
    <submittedName>
        <fullName evidence="13">Triggering receptor expressed on myeloid cells 1</fullName>
    </submittedName>
</protein>
<dbReference type="GO" id="GO:0005886">
    <property type="term" value="C:plasma membrane"/>
    <property type="evidence" value="ECO:0007669"/>
    <property type="project" value="UniProtKB-SubCell"/>
</dbReference>
<comment type="subcellular location">
    <subcellularLocation>
        <location evidence="1">Cell membrane</location>
        <topology evidence="1">Single-pass type I membrane protein</topology>
    </subcellularLocation>
</comment>
<feature type="domain" description="Immunoglobulin V-set" evidence="12">
    <location>
        <begin position="39"/>
        <end position="124"/>
    </location>
</feature>
<dbReference type="Gene3D" id="2.60.40.10">
    <property type="entry name" value="Immunoglobulins"/>
    <property type="match status" value="1"/>
</dbReference>
<keyword evidence="7" id="KW-1015">Disulfide bond</keyword>
<dbReference type="EMBL" id="KN122441">
    <property type="protein sequence ID" value="KFO30422.1"/>
    <property type="molecule type" value="Genomic_DNA"/>
</dbReference>
<accession>A0A091DH61</accession>
<evidence type="ECO:0000256" key="11">
    <source>
        <dbReference type="SAM" id="SignalP"/>
    </source>
</evidence>
<evidence type="ECO:0000259" key="12">
    <source>
        <dbReference type="Pfam" id="PF07686"/>
    </source>
</evidence>
<evidence type="ECO:0000313" key="13">
    <source>
        <dbReference type="EMBL" id="KFO30422.1"/>
    </source>
</evidence>
<evidence type="ECO:0000256" key="1">
    <source>
        <dbReference type="ARBA" id="ARBA00004251"/>
    </source>
</evidence>
<dbReference type="InterPro" id="IPR013106">
    <property type="entry name" value="Ig_V-set"/>
</dbReference>
<evidence type="ECO:0000256" key="10">
    <source>
        <dbReference type="ARBA" id="ARBA00023319"/>
    </source>
</evidence>
<feature type="signal peptide" evidence="11">
    <location>
        <begin position="1"/>
        <end position="28"/>
    </location>
</feature>
<dbReference type="Proteomes" id="UP000028990">
    <property type="component" value="Unassembled WGS sequence"/>
</dbReference>
<dbReference type="OMA" id="MTDIIRV"/>
<proteinExistence type="predicted"/>
<dbReference type="PANTHER" id="PTHR19357:SF2">
    <property type="entry name" value="TRIGGERING RECEPTOR EXPRESSED ON MYELOID CELLS 3"/>
    <property type="match status" value="1"/>
</dbReference>
<dbReference type="PANTHER" id="PTHR19357">
    <property type="entry name" value="TRIGGERING RECEPTOR EXPRESSED ON MYELOID CELLS 1"/>
    <property type="match status" value="1"/>
</dbReference>
<evidence type="ECO:0000256" key="3">
    <source>
        <dbReference type="ARBA" id="ARBA00022692"/>
    </source>
</evidence>
<dbReference type="GO" id="GO:0030593">
    <property type="term" value="P:neutrophil chemotaxis"/>
    <property type="evidence" value="ECO:0007669"/>
    <property type="project" value="TreeGrafter"/>
</dbReference>
<dbReference type="STRING" id="885580.ENSFDAP00000002654"/>